<reference evidence="5" key="1">
    <citation type="submission" date="2021-04" db="EMBL/GenBank/DDBJ databases">
        <title>Pseudonocardia sp. nov., isolated from sandy soil of mangrove forest.</title>
        <authorList>
            <person name="Zan Z."/>
            <person name="Huang R."/>
            <person name="Liu W."/>
        </authorList>
    </citation>
    <scope>NUCLEOTIDE SEQUENCE</scope>
    <source>
        <strain evidence="5">S2-4</strain>
    </source>
</reference>
<evidence type="ECO:0000256" key="3">
    <source>
        <dbReference type="ARBA" id="ARBA00022840"/>
    </source>
</evidence>
<dbReference type="PANTHER" id="PTHR45772:SF1">
    <property type="entry name" value="ABC TRANSPORTER ATP-BINDING PROTEIN"/>
    <property type="match status" value="1"/>
</dbReference>
<keyword evidence="6" id="KW-1185">Reference proteome</keyword>
<evidence type="ECO:0000313" key="5">
    <source>
        <dbReference type="EMBL" id="MCO1655059.1"/>
    </source>
</evidence>
<keyword evidence="2" id="KW-0547">Nucleotide-binding</keyword>
<dbReference type="InterPro" id="IPR051120">
    <property type="entry name" value="ABC_AA/LPS_Transport"/>
</dbReference>
<name>A0ABT0ZWD4_9PSEU</name>
<keyword evidence="3 5" id="KW-0067">ATP-binding</keyword>
<organism evidence="5 6">
    <name type="scientific">Pseudonocardia humida</name>
    <dbReference type="NCBI Taxonomy" id="2800819"/>
    <lineage>
        <taxon>Bacteria</taxon>
        <taxon>Bacillati</taxon>
        <taxon>Actinomycetota</taxon>
        <taxon>Actinomycetes</taxon>
        <taxon>Pseudonocardiales</taxon>
        <taxon>Pseudonocardiaceae</taxon>
        <taxon>Pseudonocardia</taxon>
    </lineage>
</organism>
<proteinExistence type="predicted"/>
<accession>A0ABT0ZWD4</accession>
<dbReference type="RefSeq" id="WP_252436806.1">
    <property type="nucleotide sequence ID" value="NZ_JAGSOV010000018.1"/>
</dbReference>
<dbReference type="PANTHER" id="PTHR45772">
    <property type="entry name" value="CONSERVED COMPONENT OF ABC TRANSPORTER FOR NATURAL AMINO ACIDS-RELATED"/>
    <property type="match status" value="1"/>
</dbReference>
<dbReference type="InterPro" id="IPR003593">
    <property type="entry name" value="AAA+_ATPase"/>
</dbReference>
<dbReference type="InterPro" id="IPR032823">
    <property type="entry name" value="BCA_ABC_TP_C"/>
</dbReference>
<feature type="domain" description="ABC transporter" evidence="4">
    <location>
        <begin position="27"/>
        <end position="275"/>
    </location>
</feature>
<dbReference type="SUPFAM" id="SSF52540">
    <property type="entry name" value="P-loop containing nucleoside triphosphate hydrolases"/>
    <property type="match status" value="1"/>
</dbReference>
<dbReference type="PROSITE" id="PS50893">
    <property type="entry name" value="ABC_TRANSPORTER_2"/>
    <property type="match status" value="1"/>
</dbReference>
<keyword evidence="1" id="KW-0813">Transport</keyword>
<evidence type="ECO:0000256" key="1">
    <source>
        <dbReference type="ARBA" id="ARBA00022448"/>
    </source>
</evidence>
<evidence type="ECO:0000259" key="4">
    <source>
        <dbReference type="PROSITE" id="PS50893"/>
    </source>
</evidence>
<dbReference type="InterPro" id="IPR003439">
    <property type="entry name" value="ABC_transporter-like_ATP-bd"/>
</dbReference>
<dbReference type="Gene3D" id="3.40.50.300">
    <property type="entry name" value="P-loop containing nucleotide triphosphate hydrolases"/>
    <property type="match status" value="1"/>
</dbReference>
<dbReference type="Pfam" id="PF12399">
    <property type="entry name" value="BCA_ABC_TP_C"/>
    <property type="match status" value="1"/>
</dbReference>
<comment type="caution">
    <text evidence="5">The sequence shown here is derived from an EMBL/GenBank/DDBJ whole genome shotgun (WGS) entry which is preliminary data.</text>
</comment>
<dbReference type="CDD" id="cd03219">
    <property type="entry name" value="ABC_Mj1267_LivG_branched"/>
    <property type="match status" value="1"/>
</dbReference>
<evidence type="ECO:0000256" key="2">
    <source>
        <dbReference type="ARBA" id="ARBA00022741"/>
    </source>
</evidence>
<dbReference type="Proteomes" id="UP001165283">
    <property type="component" value="Unassembled WGS sequence"/>
</dbReference>
<evidence type="ECO:0000313" key="6">
    <source>
        <dbReference type="Proteomes" id="UP001165283"/>
    </source>
</evidence>
<protein>
    <submittedName>
        <fullName evidence="5">ABC transporter ATP-binding protein</fullName>
    </submittedName>
</protein>
<sequence>MSAGTRDEAGVGAADRPTGLRDDVRELVVADVTLRFGGITALDDVGFTVARGTVHALIGPNGAGKSSLFNVISGLYRPQAGSVRYGDADLTALAPHRLAGLGIGRSFQNIALSPGSTVRDNVLTGRHVLTSGGFLTGGLRLPWAARAERRHVARVEEICDFLGLADRLDTPVGVLPYGVAKRVDIARALAVEPTLLLLDEPAAGLNATETAEMAVTITDLRDALGISVLLVEHDMGLVMGIADRVSVLDFGRLIADGLPAEVQADPEVVRAYLGTSDEGESA</sequence>
<dbReference type="InterPro" id="IPR027417">
    <property type="entry name" value="P-loop_NTPase"/>
</dbReference>
<dbReference type="GO" id="GO:0005524">
    <property type="term" value="F:ATP binding"/>
    <property type="evidence" value="ECO:0007669"/>
    <property type="project" value="UniProtKB-KW"/>
</dbReference>
<dbReference type="Pfam" id="PF00005">
    <property type="entry name" value="ABC_tran"/>
    <property type="match status" value="1"/>
</dbReference>
<dbReference type="SMART" id="SM00382">
    <property type="entry name" value="AAA"/>
    <property type="match status" value="1"/>
</dbReference>
<dbReference type="EMBL" id="JAGSOV010000018">
    <property type="protein sequence ID" value="MCO1655059.1"/>
    <property type="molecule type" value="Genomic_DNA"/>
</dbReference>
<gene>
    <name evidence="5" type="ORF">KDL28_08315</name>
</gene>